<sequence>MDRISQLPEALLLRILSLLPNTKDVVSTMVLSKRWRFLWMLVPKLVYDDSYKNIVYRKFSRFVDRSLLVHEAPVIETLHFKLGKTCGDEDIQVWIGAAKKCCVRELIIEIVGSKTLVTLPRSLYSGGCRMLVSLKLSNAVLADASSLPSSFPSLKNLSLVFIKYPGDEFVEMLMSKCPVLEDLVVKRCLNDNVTVFNVRVPSLKSLVLHSLELADMEVDGGFRIDSLSLESLSIKDYSSDICVIENDLTKIVEANVCISYGGTEQLAGSLTSVKHLYLCVPSSKNPYPVFHCLVRLKICTCETEWLNLLMSVLKASPKLRALKLDQCHPLRANEARPCWSEPSRVPVCLSSSLETAEWFKYQGAEEEKEVAAFILRSGCWLKKVSVSTNITDPNKKLEMLKDLSLFFRRSPTCQIAFD</sequence>
<dbReference type="Pfam" id="PF00646">
    <property type="entry name" value="F-box"/>
    <property type="match status" value="1"/>
</dbReference>
<feature type="domain" description="F-box" evidence="1">
    <location>
        <begin position="1"/>
        <end position="54"/>
    </location>
</feature>
<dbReference type="PROSITE" id="PS50181">
    <property type="entry name" value="FBOX"/>
    <property type="match status" value="1"/>
</dbReference>
<dbReference type="PANTHER" id="PTHR31900:SF34">
    <property type="entry name" value="EMB|CAB62440.1-RELATED"/>
    <property type="match status" value="1"/>
</dbReference>
<dbReference type="PANTHER" id="PTHR31900">
    <property type="entry name" value="F-BOX/RNI SUPERFAMILY PROTEIN-RELATED"/>
    <property type="match status" value="1"/>
</dbReference>
<organism evidence="2">
    <name type="scientific">Noccaea caerulescens</name>
    <name type="common">Alpine penny-cress</name>
    <name type="synonym">Thlaspi caerulescens</name>
    <dbReference type="NCBI Taxonomy" id="107243"/>
    <lineage>
        <taxon>Eukaryota</taxon>
        <taxon>Viridiplantae</taxon>
        <taxon>Streptophyta</taxon>
        <taxon>Embryophyta</taxon>
        <taxon>Tracheophyta</taxon>
        <taxon>Spermatophyta</taxon>
        <taxon>Magnoliopsida</taxon>
        <taxon>eudicotyledons</taxon>
        <taxon>Gunneridae</taxon>
        <taxon>Pentapetalae</taxon>
        <taxon>rosids</taxon>
        <taxon>malvids</taxon>
        <taxon>Brassicales</taxon>
        <taxon>Brassicaceae</taxon>
        <taxon>Coluteocarpeae</taxon>
        <taxon>Noccaea</taxon>
    </lineage>
</organism>
<dbReference type="InterPro" id="IPR050232">
    <property type="entry name" value="FBL13/AtMIF1-like"/>
</dbReference>
<dbReference type="AlphaFoldDB" id="A0A1J3JP90"/>
<dbReference type="EMBL" id="GEVM01011777">
    <property type="protein sequence ID" value="JAU94161.1"/>
    <property type="molecule type" value="Transcribed_RNA"/>
</dbReference>
<accession>A0A1J3JP90</accession>
<dbReference type="Gene3D" id="3.80.10.10">
    <property type="entry name" value="Ribonuclease Inhibitor"/>
    <property type="match status" value="1"/>
</dbReference>
<dbReference type="Gene3D" id="1.20.1280.50">
    <property type="match status" value="1"/>
</dbReference>
<reference evidence="2" key="1">
    <citation type="submission" date="2016-07" db="EMBL/GenBank/DDBJ databases">
        <title>De novo transcriptome assembly of four accessions of the metal hyperaccumulator plant Noccaea caerulescens.</title>
        <authorList>
            <person name="Blande D."/>
            <person name="Halimaa P."/>
            <person name="Tervahauta A.I."/>
            <person name="Aarts M.G."/>
            <person name="Karenlampi S.O."/>
        </authorList>
    </citation>
    <scope>NUCLEOTIDE SEQUENCE</scope>
</reference>
<dbReference type="SUPFAM" id="SSF81383">
    <property type="entry name" value="F-box domain"/>
    <property type="match status" value="1"/>
</dbReference>
<protein>
    <submittedName>
        <fullName evidence="2">Putative FBD-associated F-box protein</fullName>
    </submittedName>
</protein>
<evidence type="ECO:0000313" key="2">
    <source>
        <dbReference type="EMBL" id="JAU94161.1"/>
    </source>
</evidence>
<dbReference type="SUPFAM" id="SSF52047">
    <property type="entry name" value="RNI-like"/>
    <property type="match status" value="1"/>
</dbReference>
<dbReference type="InterPro" id="IPR055357">
    <property type="entry name" value="LRR_At1g61320_AtMIF1"/>
</dbReference>
<dbReference type="SMART" id="SM00579">
    <property type="entry name" value="FBD"/>
    <property type="match status" value="1"/>
</dbReference>
<evidence type="ECO:0000259" key="1">
    <source>
        <dbReference type="PROSITE" id="PS50181"/>
    </source>
</evidence>
<name>A0A1J3JP90_NOCCA</name>
<proteinExistence type="predicted"/>
<dbReference type="Pfam" id="PF23622">
    <property type="entry name" value="LRR_At1g61320_AtMIF1"/>
    <property type="match status" value="1"/>
</dbReference>
<gene>
    <name evidence="2" type="ORF">MP_TR18385_c2_g1_i1_g.52493</name>
</gene>
<dbReference type="InterPro" id="IPR001810">
    <property type="entry name" value="F-box_dom"/>
</dbReference>
<dbReference type="Pfam" id="PF08387">
    <property type="entry name" value="FBD"/>
    <property type="match status" value="1"/>
</dbReference>
<dbReference type="InterPro" id="IPR032675">
    <property type="entry name" value="LRR_dom_sf"/>
</dbReference>
<dbReference type="InterPro" id="IPR036047">
    <property type="entry name" value="F-box-like_dom_sf"/>
</dbReference>
<dbReference type="InterPro" id="IPR006566">
    <property type="entry name" value="FBD"/>
</dbReference>